<dbReference type="Gene3D" id="3.80.10.10">
    <property type="entry name" value="Ribonuclease Inhibitor"/>
    <property type="match status" value="2"/>
</dbReference>
<evidence type="ECO:0000313" key="2">
    <source>
        <dbReference type="EMBL" id="KAF3544085.1"/>
    </source>
</evidence>
<organism evidence="2 3">
    <name type="scientific">Brassica cretica</name>
    <name type="common">Mustard</name>
    <dbReference type="NCBI Taxonomy" id="69181"/>
    <lineage>
        <taxon>Eukaryota</taxon>
        <taxon>Viridiplantae</taxon>
        <taxon>Streptophyta</taxon>
        <taxon>Embryophyta</taxon>
        <taxon>Tracheophyta</taxon>
        <taxon>Spermatophyta</taxon>
        <taxon>Magnoliopsida</taxon>
        <taxon>eudicotyledons</taxon>
        <taxon>Gunneridae</taxon>
        <taxon>Pentapetalae</taxon>
        <taxon>rosids</taxon>
        <taxon>malvids</taxon>
        <taxon>Brassicales</taxon>
        <taxon>Brassicaceae</taxon>
        <taxon>Brassiceae</taxon>
        <taxon>Brassica</taxon>
    </lineage>
</organism>
<protein>
    <recommendedName>
        <fullName evidence="4">F-box domain-containing protein</fullName>
    </recommendedName>
</protein>
<dbReference type="InterPro" id="IPR036047">
    <property type="entry name" value="F-box-like_dom_sf"/>
</dbReference>
<feature type="region of interest" description="Disordered" evidence="1">
    <location>
        <begin position="1"/>
        <end position="24"/>
    </location>
</feature>
<evidence type="ECO:0000313" key="3">
    <source>
        <dbReference type="Proteomes" id="UP000266723"/>
    </source>
</evidence>
<accession>A0ABQ7BWV6</accession>
<dbReference type="SUPFAM" id="SSF52047">
    <property type="entry name" value="RNI-like"/>
    <property type="match status" value="2"/>
</dbReference>
<evidence type="ECO:0008006" key="4">
    <source>
        <dbReference type="Google" id="ProtNLM"/>
    </source>
</evidence>
<keyword evidence="3" id="KW-1185">Reference proteome</keyword>
<dbReference type="Proteomes" id="UP000266723">
    <property type="component" value="Unassembled WGS sequence"/>
</dbReference>
<sequence length="504" mass="56117">MSFREKMPTSPKSPLRRRRSSWTGSWLNHPTTSFKEVVSAVIQSQSPRSTSKPQTSDFDFSKVDRTLSLPDSLLLRILQKLPDSQNNNNDVSLVCKRWLSLQGRRLRTLKLLDYDFLLSEKLTSRFPKLTSIDLSNACLLGLAEHCSDLQELELRKCNDNILRGIAACESLRVLRLVGSVGGLYTSSVSDIGLTILAQGCKGLVKLELSGCEGSFDGIKAIGQCCEVLEELTICDHKMDDGGWIAALSYFGSLKRLRVLSCRKIDSSPGPEKMLRSCPALESLELVRSCLNDKEGLRALFKVCDGVKRVYIQDCWGLDDDSFSLAKAFRKVRFLSLEGCSVLTTGGLESVILHWEELESMRVVSCKNIKDCEISPALSSLFSLLKELTWRPDTRSHLSSKLEAAGIGKRGGKFFKKRKVRFVSLEGCSVLTTGGLESVILHWEELESMRVVSCKNIKDCEISPALSSLFSLLKELTWRPDTRSHLSSKLEGAGIGKRGGKFFKK</sequence>
<feature type="non-terminal residue" evidence="2">
    <location>
        <position position="504"/>
    </location>
</feature>
<name>A0ABQ7BWV6_BRACR</name>
<comment type="caution">
    <text evidence="2">The sequence shown here is derived from an EMBL/GenBank/DDBJ whole genome shotgun (WGS) entry which is preliminary data.</text>
</comment>
<reference evidence="2 3" key="1">
    <citation type="journal article" date="2020" name="BMC Genomics">
        <title>Intraspecific diversification of the crop wild relative Brassica cretica Lam. using demographic model selection.</title>
        <authorList>
            <person name="Kioukis A."/>
            <person name="Michalopoulou V.A."/>
            <person name="Briers L."/>
            <person name="Pirintsos S."/>
            <person name="Studholme D.J."/>
            <person name="Pavlidis P."/>
            <person name="Sarris P.F."/>
        </authorList>
    </citation>
    <scope>NUCLEOTIDE SEQUENCE [LARGE SCALE GENOMIC DNA]</scope>
    <source>
        <strain evidence="3">cv. PFS-1207/04</strain>
    </source>
</reference>
<dbReference type="Gene3D" id="1.20.1280.50">
    <property type="match status" value="1"/>
</dbReference>
<dbReference type="EMBL" id="QGKV02000832">
    <property type="protein sequence ID" value="KAF3544085.1"/>
    <property type="molecule type" value="Genomic_DNA"/>
</dbReference>
<dbReference type="InterPro" id="IPR032675">
    <property type="entry name" value="LRR_dom_sf"/>
</dbReference>
<evidence type="ECO:0000256" key="1">
    <source>
        <dbReference type="SAM" id="MobiDB-lite"/>
    </source>
</evidence>
<proteinExistence type="predicted"/>
<dbReference type="PANTHER" id="PTHR13318">
    <property type="entry name" value="PARTNER OF PAIRED, ISOFORM B-RELATED"/>
    <property type="match status" value="1"/>
</dbReference>
<dbReference type="PANTHER" id="PTHR13318:SF164">
    <property type="entry name" value="F-BOX DOMAIN-CONTAINING PROTEIN"/>
    <property type="match status" value="1"/>
</dbReference>
<dbReference type="SUPFAM" id="SSF81383">
    <property type="entry name" value="F-box domain"/>
    <property type="match status" value="1"/>
</dbReference>
<gene>
    <name evidence="2" type="ORF">DY000_02001525</name>
</gene>